<keyword evidence="4 7" id="KW-1133">Transmembrane helix</keyword>
<protein>
    <recommendedName>
        <fullName evidence="12">ABC transporter permease</fullName>
    </recommendedName>
</protein>
<comment type="subcellular location">
    <subcellularLocation>
        <location evidence="1">Cell membrane</location>
        <topology evidence="1">Multi-pass membrane protein</topology>
    </subcellularLocation>
</comment>
<dbReference type="Proteomes" id="UP001208689">
    <property type="component" value="Chromosome"/>
</dbReference>
<dbReference type="PANTHER" id="PTHR30572:SF4">
    <property type="entry name" value="ABC TRANSPORTER PERMEASE YTRF"/>
    <property type="match status" value="1"/>
</dbReference>
<feature type="transmembrane region" description="Helical" evidence="7">
    <location>
        <begin position="297"/>
        <end position="322"/>
    </location>
</feature>
<name>A0ABY6HTF4_9ARCH</name>
<dbReference type="PANTHER" id="PTHR30572">
    <property type="entry name" value="MEMBRANE COMPONENT OF TRANSPORTER-RELATED"/>
    <property type="match status" value="1"/>
</dbReference>
<feature type="transmembrane region" description="Helical" evidence="7">
    <location>
        <begin position="21"/>
        <end position="42"/>
    </location>
</feature>
<accession>A0ABY6HTF4</accession>
<keyword evidence="11" id="KW-1185">Reference proteome</keyword>
<dbReference type="Pfam" id="PF02687">
    <property type="entry name" value="FtsX"/>
    <property type="match status" value="1"/>
</dbReference>
<evidence type="ECO:0000259" key="9">
    <source>
        <dbReference type="Pfam" id="PF12704"/>
    </source>
</evidence>
<dbReference type="InterPro" id="IPR003838">
    <property type="entry name" value="ABC3_permease_C"/>
</dbReference>
<organism evidence="10 11">
    <name type="scientific">Candidatus Lokiarchaeum ossiferum</name>
    <dbReference type="NCBI Taxonomy" id="2951803"/>
    <lineage>
        <taxon>Archaea</taxon>
        <taxon>Promethearchaeati</taxon>
        <taxon>Promethearchaeota</taxon>
        <taxon>Promethearchaeia</taxon>
        <taxon>Promethearchaeales</taxon>
        <taxon>Promethearchaeaceae</taxon>
        <taxon>Candidatus Lokiarchaeum</taxon>
    </lineage>
</organism>
<feature type="transmembrane region" description="Helical" evidence="7">
    <location>
        <begin position="342"/>
        <end position="368"/>
    </location>
</feature>
<dbReference type="Pfam" id="PF12704">
    <property type="entry name" value="MacB_PCD"/>
    <property type="match status" value="1"/>
</dbReference>
<gene>
    <name evidence="10" type="ORF">NEF87_003078</name>
</gene>
<keyword evidence="2" id="KW-1003">Cell membrane</keyword>
<evidence type="ECO:0000256" key="6">
    <source>
        <dbReference type="ARBA" id="ARBA00038076"/>
    </source>
</evidence>
<evidence type="ECO:0000256" key="2">
    <source>
        <dbReference type="ARBA" id="ARBA00022475"/>
    </source>
</evidence>
<feature type="transmembrane region" description="Helical" evidence="7">
    <location>
        <begin position="395"/>
        <end position="421"/>
    </location>
</feature>
<keyword evidence="3 7" id="KW-0812">Transmembrane</keyword>
<dbReference type="EMBL" id="CP104013">
    <property type="protein sequence ID" value="UYP46793.1"/>
    <property type="molecule type" value="Genomic_DNA"/>
</dbReference>
<dbReference type="InterPro" id="IPR025857">
    <property type="entry name" value="MacB_PCD"/>
</dbReference>
<feature type="domain" description="MacB-like periplasmic core" evidence="9">
    <location>
        <begin position="21"/>
        <end position="256"/>
    </location>
</feature>
<evidence type="ECO:0000256" key="1">
    <source>
        <dbReference type="ARBA" id="ARBA00004651"/>
    </source>
</evidence>
<evidence type="ECO:0000313" key="10">
    <source>
        <dbReference type="EMBL" id="UYP46793.1"/>
    </source>
</evidence>
<evidence type="ECO:0008006" key="12">
    <source>
        <dbReference type="Google" id="ProtNLM"/>
    </source>
</evidence>
<proteinExistence type="inferred from homology"/>
<evidence type="ECO:0000256" key="4">
    <source>
        <dbReference type="ARBA" id="ARBA00022989"/>
    </source>
</evidence>
<keyword evidence="5 7" id="KW-0472">Membrane</keyword>
<comment type="similarity">
    <text evidence="6">Belongs to the ABC-4 integral membrane protein family.</text>
</comment>
<evidence type="ECO:0000256" key="7">
    <source>
        <dbReference type="SAM" id="Phobius"/>
    </source>
</evidence>
<evidence type="ECO:0000313" key="11">
    <source>
        <dbReference type="Proteomes" id="UP001208689"/>
    </source>
</evidence>
<dbReference type="InterPro" id="IPR050250">
    <property type="entry name" value="Macrolide_Exporter_MacB"/>
</dbReference>
<sequence>MLIADIFQSALKTLKTRKRQTFLTMLGIIIGIAAIVSLQSLGAGFERNVASNFDTLDADTLVMSKSIAISDRRGMGGGGKPPSSATETVDESFELYLNTSDILDEIAHVEKVVPVITRKITMDGIDEMVTIYGFDFEDYSTVTSSFKANVGEIPLENNATEAIIGNTLHDPWENGTTFYSAGDNITFTVQTFTETGIQSQEITLNISASLQEIGGSSFIGGTSDLGIYVPLDYYRFLFDPEDTEIVSYYLIKLDSDSEEVIASTIEVIETMFDNEVRILSATQIISTMASTFETIQLFLTGIAAISLFVAGIGIMNIMTISLMQRTREIGILKALGMKDRTLLSIFLTEVLLIGLLGSILGIGLGFIFGNVASSFLGSVDGTSGILGHLSGGGGITITLSLSLVFSAIGFGLGTTVIFGFLPAYRASQKPPVETLRME</sequence>
<evidence type="ECO:0000256" key="3">
    <source>
        <dbReference type="ARBA" id="ARBA00022692"/>
    </source>
</evidence>
<evidence type="ECO:0000259" key="8">
    <source>
        <dbReference type="Pfam" id="PF02687"/>
    </source>
</evidence>
<reference evidence="10" key="1">
    <citation type="submission" date="2022-09" db="EMBL/GenBank/DDBJ databases">
        <title>Actin cytoskeleton and complex cell architecture in an #Asgard archaeon.</title>
        <authorList>
            <person name="Ponce Toledo R.I."/>
            <person name="Schleper C."/>
            <person name="Rodrigues Oliveira T."/>
            <person name="Wollweber F."/>
            <person name="Xu J."/>
            <person name="Rittmann S."/>
            <person name="Klingl A."/>
            <person name="Pilhofer M."/>
        </authorList>
    </citation>
    <scope>NUCLEOTIDE SEQUENCE</scope>
    <source>
        <strain evidence="10">B-35</strain>
    </source>
</reference>
<feature type="domain" description="ABC3 transporter permease C-terminal" evidence="8">
    <location>
        <begin position="302"/>
        <end position="431"/>
    </location>
</feature>
<evidence type="ECO:0000256" key="5">
    <source>
        <dbReference type="ARBA" id="ARBA00023136"/>
    </source>
</evidence>